<reference evidence="2 3" key="1">
    <citation type="journal article" date="2016" name="Front. Microbiol.">
        <title>Genomic Resource of Rice Seed Associated Bacteria.</title>
        <authorList>
            <person name="Midha S."/>
            <person name="Bansal K."/>
            <person name="Sharma S."/>
            <person name="Kumar N."/>
            <person name="Patil P.P."/>
            <person name="Chaudhry V."/>
            <person name="Patil P.B."/>
        </authorList>
    </citation>
    <scope>NUCLEOTIDE SEQUENCE [LARGE SCALE GENOMIC DNA]</scope>
    <source>
        <strain evidence="2 3">NS220</strain>
    </source>
</reference>
<keyword evidence="2" id="KW-0436">Ligase</keyword>
<dbReference type="Proteomes" id="UP000075025">
    <property type="component" value="Unassembled WGS sequence"/>
</dbReference>
<organism evidence="2 3">
    <name type="scientific">Microbacterium testaceum</name>
    <name type="common">Aureobacterium testaceum</name>
    <name type="synonym">Brevibacterium testaceum</name>
    <dbReference type="NCBI Taxonomy" id="2033"/>
    <lineage>
        <taxon>Bacteria</taxon>
        <taxon>Bacillati</taxon>
        <taxon>Actinomycetota</taxon>
        <taxon>Actinomycetes</taxon>
        <taxon>Micrococcales</taxon>
        <taxon>Microbacteriaceae</taxon>
        <taxon>Microbacterium</taxon>
    </lineage>
</organism>
<name>A0A147EVT8_MICTE</name>
<dbReference type="AlphaFoldDB" id="A0A147EVT8"/>
<protein>
    <submittedName>
        <fullName evidence="2">ATP-dependent DNA ligase</fullName>
    </submittedName>
</protein>
<evidence type="ECO:0000313" key="2">
    <source>
        <dbReference type="EMBL" id="KTR93710.1"/>
    </source>
</evidence>
<dbReference type="PATRIC" id="fig|2033.6.peg.3544"/>
<comment type="caution">
    <text evidence="2">The sequence shown here is derived from an EMBL/GenBank/DDBJ whole genome shotgun (WGS) entry which is preliminary data.</text>
</comment>
<accession>A0A147EVT8</accession>
<dbReference type="EMBL" id="LDRT01000075">
    <property type="protein sequence ID" value="KTR93710.1"/>
    <property type="molecule type" value="Genomic_DNA"/>
</dbReference>
<dbReference type="InterPro" id="IPR057204">
    <property type="entry name" value="DUF7882"/>
</dbReference>
<evidence type="ECO:0000259" key="1">
    <source>
        <dbReference type="Pfam" id="PF25355"/>
    </source>
</evidence>
<dbReference type="GO" id="GO:0016874">
    <property type="term" value="F:ligase activity"/>
    <property type="evidence" value="ECO:0007669"/>
    <property type="project" value="UniProtKB-KW"/>
</dbReference>
<dbReference type="OrthoDB" id="5123855at2"/>
<feature type="domain" description="DUF7882" evidence="1">
    <location>
        <begin position="1"/>
        <end position="96"/>
    </location>
</feature>
<proteinExistence type="predicted"/>
<dbReference type="Pfam" id="PF25355">
    <property type="entry name" value="DUF7882"/>
    <property type="match status" value="1"/>
</dbReference>
<gene>
    <name evidence="2" type="ORF">NS220_11510</name>
</gene>
<evidence type="ECO:0000313" key="3">
    <source>
        <dbReference type="Proteomes" id="UP000075025"/>
    </source>
</evidence>
<dbReference type="RefSeq" id="WP_058624183.1">
    <property type="nucleotide sequence ID" value="NZ_LDRT01000075.1"/>
</dbReference>
<sequence length="108" mass="12064">MGKFIYEGGIRNEFEDRLLAHLQVVIGNKLRRGEPFYFVWKDDISTGGGRTSVWLHPRANLVFKFNGGRPPALNRAWLEALMSTANSPTGLYVIPEPAEDSIPATTFA</sequence>